<keyword evidence="3" id="KW-1185">Reference proteome</keyword>
<proteinExistence type="predicted"/>
<dbReference type="STRING" id="1121316.SAMN02745207_01998"/>
<organism evidence="2 3">
    <name type="scientific">Clostridium grantii DSM 8605</name>
    <dbReference type="NCBI Taxonomy" id="1121316"/>
    <lineage>
        <taxon>Bacteria</taxon>
        <taxon>Bacillati</taxon>
        <taxon>Bacillota</taxon>
        <taxon>Clostridia</taxon>
        <taxon>Eubacteriales</taxon>
        <taxon>Clostridiaceae</taxon>
        <taxon>Clostridium</taxon>
    </lineage>
</organism>
<dbReference type="AlphaFoldDB" id="A0A1M5UYD6"/>
<sequence length="54" mass="5764">MIINAFASNNHVDVIIAMGFAIMGGTLAGTVGSSLTKIIRKKHTTKSEVEDNLF</sequence>
<gene>
    <name evidence="2" type="ORF">SAMN02745207_01998</name>
</gene>
<reference evidence="2 3" key="1">
    <citation type="submission" date="2016-11" db="EMBL/GenBank/DDBJ databases">
        <authorList>
            <person name="Jaros S."/>
            <person name="Januszkiewicz K."/>
            <person name="Wedrychowicz H."/>
        </authorList>
    </citation>
    <scope>NUCLEOTIDE SEQUENCE [LARGE SCALE GENOMIC DNA]</scope>
    <source>
        <strain evidence="2 3">DSM 8605</strain>
    </source>
</reference>
<name>A0A1M5UYD6_9CLOT</name>
<evidence type="ECO:0000256" key="1">
    <source>
        <dbReference type="SAM" id="Phobius"/>
    </source>
</evidence>
<dbReference type="EMBL" id="FQXM01000009">
    <property type="protein sequence ID" value="SHH68067.1"/>
    <property type="molecule type" value="Genomic_DNA"/>
</dbReference>
<protein>
    <submittedName>
        <fullName evidence="2">Uncharacterized protein</fullName>
    </submittedName>
</protein>
<feature type="transmembrane region" description="Helical" evidence="1">
    <location>
        <begin position="14"/>
        <end position="36"/>
    </location>
</feature>
<keyword evidence="1" id="KW-1133">Transmembrane helix</keyword>
<keyword evidence="1" id="KW-0472">Membrane</keyword>
<keyword evidence="1" id="KW-0812">Transmembrane</keyword>
<dbReference type="Proteomes" id="UP000184447">
    <property type="component" value="Unassembled WGS sequence"/>
</dbReference>
<evidence type="ECO:0000313" key="3">
    <source>
        <dbReference type="Proteomes" id="UP000184447"/>
    </source>
</evidence>
<accession>A0A1M5UYD6</accession>
<dbReference type="OrthoDB" id="400429at2"/>
<dbReference type="RefSeq" id="WP_159434068.1">
    <property type="nucleotide sequence ID" value="NZ_FQXM01000009.1"/>
</dbReference>
<evidence type="ECO:0000313" key="2">
    <source>
        <dbReference type="EMBL" id="SHH68067.1"/>
    </source>
</evidence>